<evidence type="ECO:0000256" key="1">
    <source>
        <dbReference type="SAM" id="Coils"/>
    </source>
</evidence>
<dbReference type="EMBL" id="QGTZ01000001">
    <property type="protein sequence ID" value="PWW44891.1"/>
    <property type="molecule type" value="Genomic_DNA"/>
</dbReference>
<dbReference type="Proteomes" id="UP000247078">
    <property type="component" value="Unassembled WGS sequence"/>
</dbReference>
<feature type="compositionally biased region" description="Basic and acidic residues" evidence="2">
    <location>
        <begin position="225"/>
        <end position="235"/>
    </location>
</feature>
<protein>
    <submittedName>
        <fullName evidence="3">WXG100 family type VII secretion target</fullName>
    </submittedName>
</protein>
<proteinExistence type="predicted"/>
<dbReference type="Gene3D" id="1.10.287.850">
    <property type="entry name" value="HP0062-like domain"/>
    <property type="match status" value="1"/>
</dbReference>
<keyword evidence="1" id="KW-0175">Coiled coil</keyword>
<dbReference type="AlphaFoldDB" id="A0A855Y5Z5"/>
<dbReference type="InterPro" id="IPR010310">
    <property type="entry name" value="T7SS_ESAT-6-like"/>
</dbReference>
<sequence>MQRIQVHPDVLEEKARLVQQKKLELERMVRELEKSIYLLQSEWSGVTGERFFWDFMQVKEVFPATLGLLDKIQNEFIFIAKNFRTADGSGEVALYIPEELKRNFGVGLLDKSVGETVTGIGQTAEALFYDPFGTVTSVAYAMTLGRVVDVGRGIKFAWDAAWGNGTARSDVGQFVDEQKKQVNESGAGYYSGSVMGQVLAYAFVGKALRTVENKHSDLGGSGGGKPERGEKGSDNKEIAFITDPTEMKRYITPPKDGFQAFLERNYIEIRTKGIEDVPIVAKNTGLTEEQVTNMKRHLFLTTYNLSIEGKPYKENYFQADGDIAYAWKKAQNGALNEAEKDWFRTLANHELREKELMGEGMPLRDRTTWNAELETFKIDVEKNAHDKAAVTAPNPPPFPGYDPSKDFGKYYDNEIDY</sequence>
<name>A0A855Y5Z5_9BACL</name>
<evidence type="ECO:0000256" key="2">
    <source>
        <dbReference type="SAM" id="MobiDB-lite"/>
    </source>
</evidence>
<accession>A0A855Y5Z5</accession>
<organism evidence="3 4">
    <name type="scientific">Paenibacillus pabuli</name>
    <dbReference type="NCBI Taxonomy" id="1472"/>
    <lineage>
        <taxon>Bacteria</taxon>
        <taxon>Bacillati</taxon>
        <taxon>Bacillota</taxon>
        <taxon>Bacilli</taxon>
        <taxon>Bacillales</taxon>
        <taxon>Paenibacillaceae</taxon>
        <taxon>Paenibacillus</taxon>
    </lineage>
</organism>
<feature type="region of interest" description="Disordered" evidence="2">
    <location>
        <begin position="214"/>
        <end position="235"/>
    </location>
</feature>
<evidence type="ECO:0000313" key="4">
    <source>
        <dbReference type="Proteomes" id="UP000247078"/>
    </source>
</evidence>
<evidence type="ECO:0000313" key="3">
    <source>
        <dbReference type="EMBL" id="PWW44891.1"/>
    </source>
</evidence>
<feature type="region of interest" description="Disordered" evidence="2">
    <location>
        <begin position="386"/>
        <end position="407"/>
    </location>
</feature>
<dbReference type="SUPFAM" id="SSF140453">
    <property type="entry name" value="EsxAB dimer-like"/>
    <property type="match status" value="1"/>
</dbReference>
<gene>
    <name evidence="3" type="ORF">DET56_10191</name>
</gene>
<feature type="coiled-coil region" evidence="1">
    <location>
        <begin position="11"/>
        <end position="42"/>
    </location>
</feature>
<comment type="caution">
    <text evidence="3">The sequence shown here is derived from an EMBL/GenBank/DDBJ whole genome shotgun (WGS) entry which is preliminary data.</text>
</comment>
<dbReference type="Pfam" id="PF06013">
    <property type="entry name" value="WXG100"/>
    <property type="match status" value="1"/>
</dbReference>
<reference evidence="3 4" key="1">
    <citation type="submission" date="2018-05" db="EMBL/GenBank/DDBJ databases">
        <title>Freshwater and sediment microbial communities from various areas in North America, analyzing microbe dynamics in response to fracking.</title>
        <authorList>
            <person name="Lamendella R."/>
        </authorList>
    </citation>
    <scope>NUCLEOTIDE SEQUENCE [LARGE SCALE GENOMIC DNA]</scope>
    <source>
        <strain evidence="3 4">DB-3</strain>
    </source>
</reference>
<dbReference type="InterPro" id="IPR036689">
    <property type="entry name" value="ESAT-6-like_sf"/>
</dbReference>